<protein>
    <submittedName>
        <fullName evidence="2">Uncharacterized protein</fullName>
    </submittedName>
</protein>
<accession>A0A7J5AL00</accession>
<reference evidence="2 3" key="1">
    <citation type="submission" date="2019-09" db="EMBL/GenBank/DDBJ databases">
        <authorList>
            <person name="Cao W.R."/>
        </authorList>
    </citation>
    <scope>NUCLEOTIDE SEQUENCE [LARGE SCALE GENOMIC DNA]</scope>
    <source>
        <strain evidence="3">a4</strain>
    </source>
</reference>
<evidence type="ECO:0000313" key="2">
    <source>
        <dbReference type="EMBL" id="KAB1158287.1"/>
    </source>
</evidence>
<feature type="chain" id="PRO_5029622168" evidence="1">
    <location>
        <begin position="26"/>
        <end position="246"/>
    </location>
</feature>
<sequence length="246" mass="25458">MKTITNKFKLALAAIGLLAIGTVNAQTTTGDITKQANATLNSSNTAVKLVDNKGTIKYLQAVNGLTSFTNTTPSGGVVTTWQLGGVLTDNTYITADAAKEFALDGLQLVTNAATASTNAVDREAHGNIGTGFTVLIRDEASGAVQKMQLSDLLKVDGIRVEYTQSAAGSGTPDGAGNATANVDVAVTGLPTLTAATTAAKLFVYRNGVKLRFGTDFSVAAGIVTINFSATELPMYNGDVIEIQYIK</sequence>
<organism evidence="2 3">
    <name type="scientific">Tenacibaculum aiptasiae</name>
    <dbReference type="NCBI Taxonomy" id="426481"/>
    <lineage>
        <taxon>Bacteria</taxon>
        <taxon>Pseudomonadati</taxon>
        <taxon>Bacteroidota</taxon>
        <taxon>Flavobacteriia</taxon>
        <taxon>Flavobacteriales</taxon>
        <taxon>Flavobacteriaceae</taxon>
        <taxon>Tenacibaculum</taxon>
    </lineage>
</organism>
<evidence type="ECO:0000256" key="1">
    <source>
        <dbReference type="SAM" id="SignalP"/>
    </source>
</evidence>
<keyword evidence="1" id="KW-0732">Signal</keyword>
<name>A0A7J5AL00_9FLAO</name>
<dbReference type="EMBL" id="WAAU01000013">
    <property type="protein sequence ID" value="KAB1158287.1"/>
    <property type="molecule type" value="Genomic_DNA"/>
</dbReference>
<gene>
    <name evidence="2" type="ORF">F7018_08870</name>
</gene>
<keyword evidence="3" id="KW-1185">Reference proteome</keyword>
<dbReference type="OrthoDB" id="1191352at2"/>
<dbReference type="RefSeq" id="WP_150899694.1">
    <property type="nucleotide sequence ID" value="NZ_WAAU01000013.1"/>
</dbReference>
<proteinExistence type="predicted"/>
<feature type="signal peptide" evidence="1">
    <location>
        <begin position="1"/>
        <end position="25"/>
    </location>
</feature>
<dbReference type="AlphaFoldDB" id="A0A7J5AL00"/>
<dbReference type="Proteomes" id="UP000467305">
    <property type="component" value="Unassembled WGS sequence"/>
</dbReference>
<comment type="caution">
    <text evidence="2">The sequence shown here is derived from an EMBL/GenBank/DDBJ whole genome shotgun (WGS) entry which is preliminary data.</text>
</comment>
<evidence type="ECO:0000313" key="3">
    <source>
        <dbReference type="Proteomes" id="UP000467305"/>
    </source>
</evidence>